<dbReference type="OMA" id="EDQWHIR"/>
<feature type="coiled-coil region" evidence="1">
    <location>
        <begin position="254"/>
        <end position="281"/>
    </location>
</feature>
<feature type="compositionally biased region" description="Low complexity" evidence="2">
    <location>
        <begin position="712"/>
        <end position="725"/>
    </location>
</feature>
<accession>A0A0S4J512</accession>
<dbReference type="AlphaFoldDB" id="A0A0S4J512"/>
<dbReference type="EMBL" id="CYKH01001106">
    <property type="protein sequence ID" value="CUG83953.1"/>
    <property type="molecule type" value="Genomic_DNA"/>
</dbReference>
<protein>
    <submittedName>
        <fullName evidence="3">Uncharacterized protein</fullName>
    </submittedName>
</protein>
<evidence type="ECO:0000256" key="1">
    <source>
        <dbReference type="SAM" id="Coils"/>
    </source>
</evidence>
<feature type="compositionally biased region" description="Basic and acidic residues" evidence="2">
    <location>
        <begin position="614"/>
        <end position="637"/>
    </location>
</feature>
<keyword evidence="1" id="KW-0175">Coiled coil</keyword>
<feature type="non-terminal residue" evidence="3">
    <location>
        <position position="829"/>
    </location>
</feature>
<name>A0A0S4J512_BODSA</name>
<feature type="region of interest" description="Disordered" evidence="2">
    <location>
        <begin position="596"/>
        <end position="651"/>
    </location>
</feature>
<keyword evidence="4" id="KW-1185">Reference proteome</keyword>
<feature type="compositionally biased region" description="Polar residues" evidence="2">
    <location>
        <begin position="596"/>
        <end position="613"/>
    </location>
</feature>
<feature type="region of interest" description="Disordered" evidence="2">
    <location>
        <begin position="426"/>
        <end position="577"/>
    </location>
</feature>
<evidence type="ECO:0000313" key="3">
    <source>
        <dbReference type="EMBL" id="CUG83953.1"/>
    </source>
</evidence>
<feature type="coiled-coil region" evidence="1">
    <location>
        <begin position="323"/>
        <end position="375"/>
    </location>
</feature>
<dbReference type="Proteomes" id="UP000051952">
    <property type="component" value="Unassembled WGS sequence"/>
</dbReference>
<gene>
    <name evidence="3" type="ORF">BSAL_87955</name>
</gene>
<feature type="compositionally biased region" description="Polar residues" evidence="2">
    <location>
        <begin position="430"/>
        <end position="439"/>
    </location>
</feature>
<feature type="region of interest" description="Disordered" evidence="2">
    <location>
        <begin position="683"/>
        <end position="771"/>
    </location>
</feature>
<proteinExistence type="predicted"/>
<feature type="compositionally biased region" description="Low complexity" evidence="2">
    <location>
        <begin position="695"/>
        <end position="705"/>
    </location>
</feature>
<feature type="coiled-coil region" evidence="1">
    <location>
        <begin position="92"/>
        <end position="153"/>
    </location>
</feature>
<sequence length="829" mass="95239">MSHSLNVYSIRSDAASTFHAAMPPVLSSLGSLRTSIPFSPSSPVVNGIERLESIGGGMLNASWGSGGGVASSWDATLQTRQSRVDSEYRRMAIEEEERIRDGRRARKEKQQESERVRMLEIAQALELERERRVESQQERVLQREKEMDEWKMEKQRQYDQERARTLAEEERQREVQHQRELLRIKELQQREVSPAPQAKANDLEKELSRIVKELKEREGRNQTDGRRREQDLILKLEEMELRRLNEMADLRKEMDRERSSFKDITRSLERAEERLESIGSEIGKQRVFSEVDTRESTVSHAAAIAKLRASHDEERAALERRYRDEIETTKTECQRKLQRQEDEYRQDVKRLRDTEQELQRLLSAANRNLEEATSRRIASPFQTPGNNDFESTLRTQNELRNIRQDLEDALSQKKTLQAKVEDLQSRFESQKSQMQSLQNEVRDKENGMYELRRLREDKENADREFTREKARFQQEIEKLERQARDGQEEWKSQSEKGIESSSRKWSERMDDEKRRFESDKKTLESRVATLERELKSKADEFERLSEEARRKEKKIGDTQRETETNQSNERRELTLRLEQKDRELQELRNALKQWEQNQQRLESQLKSTSQQLSEKTDSLQEANRKLEAALTERRTAEDALNSRQRDWMNSTNDRDNELKVFLQQKDNTIQDLQRQLETVRKENAGLRVDAQRQVTSASSTGSALAGPPPGPAASTVTSSSISSATGPSGLPPGIASPTSKPPMSSLYPSLAKVPVPGTSTVSQPIPSAMSYTAPKPMSIAGSVPLPQPVPQPAQYGVPAPVPQPYGAVPQPVPVPGAVPKPVPVPGYQP</sequence>
<evidence type="ECO:0000256" key="2">
    <source>
        <dbReference type="SAM" id="MobiDB-lite"/>
    </source>
</evidence>
<evidence type="ECO:0000313" key="4">
    <source>
        <dbReference type="Proteomes" id="UP000051952"/>
    </source>
</evidence>
<dbReference type="VEuPathDB" id="TriTrypDB:BSAL_87955"/>
<reference evidence="4" key="1">
    <citation type="submission" date="2015-09" db="EMBL/GenBank/DDBJ databases">
        <authorList>
            <consortium name="Pathogen Informatics"/>
        </authorList>
    </citation>
    <scope>NUCLEOTIDE SEQUENCE [LARGE SCALE GENOMIC DNA]</scope>
    <source>
        <strain evidence="4">Lake Konstanz</strain>
    </source>
</reference>
<feature type="compositionally biased region" description="Basic and acidic residues" evidence="2">
    <location>
        <begin position="440"/>
        <end position="577"/>
    </location>
</feature>
<organism evidence="3 4">
    <name type="scientific">Bodo saltans</name>
    <name type="common">Flagellated protozoan</name>
    <dbReference type="NCBI Taxonomy" id="75058"/>
    <lineage>
        <taxon>Eukaryota</taxon>
        <taxon>Discoba</taxon>
        <taxon>Euglenozoa</taxon>
        <taxon>Kinetoplastea</taxon>
        <taxon>Metakinetoplastina</taxon>
        <taxon>Eubodonida</taxon>
        <taxon>Bodonidae</taxon>
        <taxon>Bodo</taxon>
    </lineage>
</organism>